<dbReference type="EMBL" id="BMLW01000019">
    <property type="protein sequence ID" value="GGP16310.1"/>
    <property type="molecule type" value="Genomic_DNA"/>
</dbReference>
<dbReference type="Gene3D" id="6.10.140.1680">
    <property type="match status" value="1"/>
</dbReference>
<keyword evidence="6" id="KW-1185">Reference proteome</keyword>
<keyword evidence="3" id="KW-0804">Transcription</keyword>
<keyword evidence="2" id="KW-0238">DNA-binding</keyword>
<dbReference type="PANTHER" id="PTHR35790:SF4">
    <property type="entry name" value="HTH-TYPE TRANSCRIPTIONAL REGULATOR PCHR"/>
    <property type="match status" value="1"/>
</dbReference>
<dbReference type="InterPro" id="IPR052067">
    <property type="entry name" value="Metal_resp_HTH_trans_reg"/>
</dbReference>
<feature type="domain" description="HTH marR-type" evidence="4">
    <location>
        <begin position="6"/>
        <end position="154"/>
    </location>
</feature>
<sequence length="156" mass="17861">MENSSKEEALKAIEHFILSHEKKMAKKDNLAKDLLVNHGYTENKLSLTQLHIMALINEYPNASNNTFLSKELSISKPAITKAINSLIEEGMVLSKKKENDQKAVYYTLTNSGQQLAAVHDRMHQIAEDRYIQLLDQFSDDELELIIKFLEAWSNQL</sequence>
<dbReference type="PANTHER" id="PTHR35790">
    <property type="entry name" value="HTH-TYPE TRANSCRIPTIONAL REGULATOR PCHR"/>
    <property type="match status" value="1"/>
</dbReference>
<evidence type="ECO:0000313" key="6">
    <source>
        <dbReference type="Proteomes" id="UP000641206"/>
    </source>
</evidence>
<dbReference type="SMART" id="SM00347">
    <property type="entry name" value="HTH_MARR"/>
    <property type="match status" value="1"/>
</dbReference>
<comment type="caution">
    <text evidence="5">The sequence shown here is derived from an EMBL/GenBank/DDBJ whole genome shotgun (WGS) entry which is preliminary data.</text>
</comment>
<name>A0ABQ2P216_9BACI</name>
<dbReference type="InterPro" id="IPR036388">
    <property type="entry name" value="WH-like_DNA-bd_sf"/>
</dbReference>
<evidence type="ECO:0000313" key="5">
    <source>
        <dbReference type="EMBL" id="GGP16310.1"/>
    </source>
</evidence>
<proteinExistence type="predicted"/>
<gene>
    <name evidence="5" type="primary">yvnA</name>
    <name evidence="5" type="ORF">GCM10011346_47690</name>
</gene>
<dbReference type="Gene3D" id="1.10.10.10">
    <property type="entry name" value="Winged helix-like DNA-binding domain superfamily/Winged helix DNA-binding domain"/>
    <property type="match status" value="1"/>
</dbReference>
<accession>A0ABQ2P216</accession>
<protein>
    <submittedName>
        <fullName evidence="5">HTH-type transcriptional regulator YvnA</fullName>
    </submittedName>
</protein>
<evidence type="ECO:0000256" key="1">
    <source>
        <dbReference type="ARBA" id="ARBA00023015"/>
    </source>
</evidence>
<keyword evidence="1" id="KW-0805">Transcription regulation</keyword>
<organism evidence="5 6">
    <name type="scientific">Oceanobacillus neutriphilus</name>
    <dbReference type="NCBI Taxonomy" id="531815"/>
    <lineage>
        <taxon>Bacteria</taxon>
        <taxon>Bacillati</taxon>
        <taxon>Bacillota</taxon>
        <taxon>Bacilli</taxon>
        <taxon>Bacillales</taxon>
        <taxon>Bacillaceae</taxon>
        <taxon>Oceanobacillus</taxon>
    </lineage>
</organism>
<evidence type="ECO:0000256" key="3">
    <source>
        <dbReference type="ARBA" id="ARBA00023163"/>
    </source>
</evidence>
<dbReference type="Proteomes" id="UP000641206">
    <property type="component" value="Unassembled WGS sequence"/>
</dbReference>
<dbReference type="RefSeq" id="WP_188737880.1">
    <property type="nucleotide sequence ID" value="NZ_BMLW01000019.1"/>
</dbReference>
<dbReference type="InterPro" id="IPR000835">
    <property type="entry name" value="HTH_MarR-typ"/>
</dbReference>
<evidence type="ECO:0000256" key="2">
    <source>
        <dbReference type="ARBA" id="ARBA00023125"/>
    </source>
</evidence>
<reference evidence="6" key="1">
    <citation type="journal article" date="2019" name="Int. J. Syst. Evol. Microbiol.">
        <title>The Global Catalogue of Microorganisms (GCM) 10K type strain sequencing project: providing services to taxonomists for standard genome sequencing and annotation.</title>
        <authorList>
            <consortium name="The Broad Institute Genomics Platform"/>
            <consortium name="The Broad Institute Genome Sequencing Center for Infectious Disease"/>
            <person name="Wu L."/>
            <person name="Ma J."/>
        </authorList>
    </citation>
    <scope>NUCLEOTIDE SEQUENCE [LARGE SCALE GENOMIC DNA]</scope>
    <source>
        <strain evidence="6">CGMCC 1.7693</strain>
    </source>
</reference>
<evidence type="ECO:0000259" key="4">
    <source>
        <dbReference type="PROSITE" id="PS50995"/>
    </source>
</evidence>
<dbReference type="Pfam" id="PF01047">
    <property type="entry name" value="MarR"/>
    <property type="match status" value="1"/>
</dbReference>
<dbReference type="PROSITE" id="PS50995">
    <property type="entry name" value="HTH_MARR_2"/>
    <property type="match status" value="1"/>
</dbReference>
<dbReference type="SUPFAM" id="SSF46785">
    <property type="entry name" value="Winged helix' DNA-binding domain"/>
    <property type="match status" value="1"/>
</dbReference>
<dbReference type="InterPro" id="IPR036390">
    <property type="entry name" value="WH_DNA-bd_sf"/>
</dbReference>